<reference evidence="2" key="1">
    <citation type="submission" date="2020-08" db="EMBL/GenBank/DDBJ databases">
        <title>Multicomponent nature underlies the extraordinary mechanical properties of spider dragline silk.</title>
        <authorList>
            <person name="Kono N."/>
            <person name="Nakamura H."/>
            <person name="Mori M."/>
            <person name="Yoshida Y."/>
            <person name="Ohtoshi R."/>
            <person name="Malay A.D."/>
            <person name="Moran D.A.P."/>
            <person name="Tomita M."/>
            <person name="Numata K."/>
            <person name="Arakawa K."/>
        </authorList>
    </citation>
    <scope>NUCLEOTIDE SEQUENCE</scope>
</reference>
<comment type="caution">
    <text evidence="2">The sequence shown here is derived from an EMBL/GenBank/DDBJ whole genome shotgun (WGS) entry which is preliminary data.</text>
</comment>
<name>A0A8X6MM73_NEPPI</name>
<dbReference type="AlphaFoldDB" id="A0A8X6MM73"/>
<protein>
    <submittedName>
        <fullName evidence="2">Uncharacterized protein</fullName>
    </submittedName>
</protein>
<gene>
    <name evidence="2" type="ORF">NPIL_625031</name>
</gene>
<dbReference type="EMBL" id="BMAW01094538">
    <property type="protein sequence ID" value="GFS65989.1"/>
    <property type="molecule type" value="Genomic_DNA"/>
</dbReference>
<feature type="compositionally biased region" description="Basic and acidic residues" evidence="1">
    <location>
        <begin position="43"/>
        <end position="68"/>
    </location>
</feature>
<evidence type="ECO:0000256" key="1">
    <source>
        <dbReference type="SAM" id="MobiDB-lite"/>
    </source>
</evidence>
<feature type="region of interest" description="Disordered" evidence="1">
    <location>
        <begin position="1"/>
        <end position="77"/>
    </location>
</feature>
<feature type="compositionally biased region" description="Basic and acidic residues" evidence="1">
    <location>
        <begin position="9"/>
        <end position="21"/>
    </location>
</feature>
<evidence type="ECO:0000313" key="2">
    <source>
        <dbReference type="EMBL" id="GFS65989.1"/>
    </source>
</evidence>
<dbReference type="Proteomes" id="UP000887013">
    <property type="component" value="Unassembled WGS sequence"/>
</dbReference>
<accession>A0A8X6MM73</accession>
<evidence type="ECO:0000313" key="3">
    <source>
        <dbReference type="Proteomes" id="UP000887013"/>
    </source>
</evidence>
<keyword evidence="3" id="KW-1185">Reference proteome</keyword>
<sequence length="101" mass="11173">MLKVRATSHTRDCTKASDTPHRPARRTASHIAFARWTPQPIAKGDKEKLIEDKTKDSSRKAGNTDRMARTQTTAPRQRLADRLACGLQSPTPGSVGEHLLN</sequence>
<proteinExistence type="predicted"/>
<organism evidence="2 3">
    <name type="scientific">Nephila pilipes</name>
    <name type="common">Giant wood spider</name>
    <name type="synonym">Nephila maculata</name>
    <dbReference type="NCBI Taxonomy" id="299642"/>
    <lineage>
        <taxon>Eukaryota</taxon>
        <taxon>Metazoa</taxon>
        <taxon>Ecdysozoa</taxon>
        <taxon>Arthropoda</taxon>
        <taxon>Chelicerata</taxon>
        <taxon>Arachnida</taxon>
        <taxon>Araneae</taxon>
        <taxon>Araneomorphae</taxon>
        <taxon>Entelegynae</taxon>
        <taxon>Araneoidea</taxon>
        <taxon>Nephilidae</taxon>
        <taxon>Nephila</taxon>
    </lineage>
</organism>